<dbReference type="CTD" id="68919150"/>
<keyword evidence="2" id="KW-0472">Membrane</keyword>
<evidence type="ECO:0000313" key="5">
    <source>
        <dbReference type="WormBase" id="CBG27700"/>
    </source>
</evidence>
<dbReference type="GeneID" id="68919150"/>
<protein>
    <submittedName>
        <fullName evidence="3">Protein CBG27700</fullName>
    </submittedName>
</protein>
<evidence type="ECO:0000256" key="1">
    <source>
        <dbReference type="SAM" id="MobiDB-lite"/>
    </source>
</evidence>
<dbReference type="HOGENOM" id="CLU_1697083_0_0_1"/>
<feature type="transmembrane region" description="Helical" evidence="2">
    <location>
        <begin position="83"/>
        <end position="105"/>
    </location>
</feature>
<dbReference type="AlphaFoldDB" id="B6IJE5"/>
<feature type="region of interest" description="Disordered" evidence="1">
    <location>
        <begin position="1"/>
        <end position="33"/>
    </location>
</feature>
<dbReference type="Proteomes" id="UP000008549">
    <property type="component" value="Unassembled WGS sequence"/>
</dbReference>
<evidence type="ECO:0000256" key="2">
    <source>
        <dbReference type="SAM" id="Phobius"/>
    </source>
</evidence>
<name>B6IJE5_CAEBR</name>
<keyword evidence="4" id="KW-1185">Reference proteome</keyword>
<proteinExistence type="predicted"/>
<reference evidence="3 4" key="1">
    <citation type="journal article" date="2003" name="PLoS Biol.">
        <title>The genome sequence of Caenorhabditis briggsae: a platform for comparative genomics.</title>
        <authorList>
            <person name="Stein L.D."/>
            <person name="Bao Z."/>
            <person name="Blasiar D."/>
            <person name="Blumenthal T."/>
            <person name="Brent M.R."/>
            <person name="Chen N."/>
            <person name="Chinwalla A."/>
            <person name="Clarke L."/>
            <person name="Clee C."/>
            <person name="Coghlan A."/>
            <person name="Coulson A."/>
            <person name="D'Eustachio P."/>
            <person name="Fitch D.H."/>
            <person name="Fulton L.A."/>
            <person name="Fulton R.E."/>
            <person name="Griffiths-Jones S."/>
            <person name="Harris T.W."/>
            <person name="Hillier L.W."/>
            <person name="Kamath R."/>
            <person name="Kuwabara P.E."/>
            <person name="Mardis E.R."/>
            <person name="Marra M.A."/>
            <person name="Miner T.L."/>
            <person name="Minx P."/>
            <person name="Mullikin J.C."/>
            <person name="Plumb R.W."/>
            <person name="Rogers J."/>
            <person name="Schein J.E."/>
            <person name="Sohrmann M."/>
            <person name="Spieth J."/>
            <person name="Stajich J.E."/>
            <person name="Wei C."/>
            <person name="Willey D."/>
            <person name="Wilson R.K."/>
            <person name="Durbin R."/>
            <person name="Waterston R.H."/>
        </authorList>
    </citation>
    <scope>NUCLEOTIDE SEQUENCE [LARGE SCALE GENOMIC DNA]</scope>
    <source>
        <strain evidence="3 4">AF16</strain>
    </source>
</reference>
<gene>
    <name evidence="3 5" type="ORF">CBG27700</name>
    <name evidence="3" type="ORF">CBG_27700</name>
</gene>
<evidence type="ECO:0000313" key="4">
    <source>
        <dbReference type="Proteomes" id="UP000008549"/>
    </source>
</evidence>
<dbReference type="InParanoid" id="B6IJE5"/>
<dbReference type="EMBL" id="HE600983">
    <property type="protein sequence ID" value="CAR99979.1"/>
    <property type="molecule type" value="Genomic_DNA"/>
</dbReference>
<keyword evidence="2" id="KW-1133">Transmembrane helix</keyword>
<reference evidence="3 4" key="2">
    <citation type="journal article" date="2011" name="PLoS Genet.">
        <title>Caenorhabditis briggsae recombinant inbred line genotypes reveal inter-strain incompatibility and the evolution of recombination.</title>
        <authorList>
            <person name="Ross J.A."/>
            <person name="Koboldt D.C."/>
            <person name="Staisch J.E."/>
            <person name="Chamberlin H.M."/>
            <person name="Gupta B.P."/>
            <person name="Miller R.D."/>
            <person name="Baird S.E."/>
            <person name="Haag E.S."/>
        </authorList>
    </citation>
    <scope>NUCLEOTIDE SEQUENCE [LARGE SCALE GENOMIC DNA]</scope>
    <source>
        <strain evidence="3 4">AF16</strain>
    </source>
</reference>
<organism evidence="3 4">
    <name type="scientific">Caenorhabditis briggsae</name>
    <dbReference type="NCBI Taxonomy" id="6238"/>
    <lineage>
        <taxon>Eukaryota</taxon>
        <taxon>Metazoa</taxon>
        <taxon>Ecdysozoa</taxon>
        <taxon>Nematoda</taxon>
        <taxon>Chromadorea</taxon>
        <taxon>Rhabditida</taxon>
        <taxon>Rhabditina</taxon>
        <taxon>Rhabditomorpha</taxon>
        <taxon>Rhabditoidea</taxon>
        <taxon>Rhabditidae</taxon>
        <taxon>Peloderinae</taxon>
        <taxon>Caenorhabditis</taxon>
    </lineage>
</organism>
<keyword evidence="2" id="KW-0812">Transmembrane</keyword>
<accession>B6IJE5</accession>
<sequence>MDPPLPPQTVVKMEPPTTEDKAKDQSPPDATKVESQIENPEIFQIAFKFYCIATFPLLIMSTLSSSPDCEPQMHICINELGEIALYVQMIVITVIHFLMFLFCLVEVKRCLILLEYIGPKDDYSMDPCESYYSEYEASNNASPTKQDLPQIVIAA</sequence>
<dbReference type="WormBase" id="CBG27700">
    <property type="protein sequence ID" value="CBP44144"/>
    <property type="gene ID" value="WBGene00089114"/>
</dbReference>
<dbReference type="RefSeq" id="XP_045099540.1">
    <property type="nucleotide sequence ID" value="XM_045239629.1"/>
</dbReference>
<dbReference type="KEGG" id="cbr:CBG_27700"/>
<evidence type="ECO:0000313" key="3">
    <source>
        <dbReference type="EMBL" id="CAR99979.1"/>
    </source>
</evidence>